<name>A0A8J3AQM6_9BIFI</name>
<dbReference type="InterPro" id="IPR000843">
    <property type="entry name" value="HTH_LacI"/>
</dbReference>
<dbReference type="Pfam" id="PF00356">
    <property type="entry name" value="LacI"/>
    <property type="match status" value="1"/>
</dbReference>
<dbReference type="PROSITE" id="PS50932">
    <property type="entry name" value="HTH_LACI_2"/>
    <property type="match status" value="1"/>
</dbReference>
<dbReference type="SMART" id="SM00354">
    <property type="entry name" value="HTH_LACI"/>
    <property type="match status" value="1"/>
</dbReference>
<dbReference type="InterPro" id="IPR046335">
    <property type="entry name" value="LacI/GalR-like_sensor"/>
</dbReference>
<evidence type="ECO:0000256" key="2">
    <source>
        <dbReference type="ARBA" id="ARBA00023125"/>
    </source>
</evidence>
<dbReference type="Proteomes" id="UP000619536">
    <property type="component" value="Unassembled WGS sequence"/>
</dbReference>
<dbReference type="Gene3D" id="1.10.260.40">
    <property type="entry name" value="lambda repressor-like DNA-binding domains"/>
    <property type="match status" value="1"/>
</dbReference>
<dbReference type="CDD" id="cd01392">
    <property type="entry name" value="HTH_LacI"/>
    <property type="match status" value="1"/>
</dbReference>
<keyword evidence="3" id="KW-0804">Transcription</keyword>
<proteinExistence type="predicted"/>
<dbReference type="SUPFAM" id="SSF53822">
    <property type="entry name" value="Periplasmic binding protein-like I"/>
    <property type="match status" value="1"/>
</dbReference>
<dbReference type="InterPro" id="IPR028082">
    <property type="entry name" value="Peripla_BP_I"/>
</dbReference>
<keyword evidence="6" id="KW-1185">Reference proteome</keyword>
<dbReference type="Pfam" id="PF13377">
    <property type="entry name" value="Peripla_BP_3"/>
    <property type="match status" value="1"/>
</dbReference>
<reference evidence="5" key="1">
    <citation type="journal article" date="2014" name="Int. J. Syst. Evol. Microbiol.">
        <title>Complete genome sequence of Corynebacterium casei LMG S-19264T (=DSM 44701T), isolated from a smear-ripened cheese.</title>
        <authorList>
            <consortium name="US DOE Joint Genome Institute (JGI-PGF)"/>
            <person name="Walter F."/>
            <person name="Albersmeier A."/>
            <person name="Kalinowski J."/>
            <person name="Ruckert C."/>
        </authorList>
    </citation>
    <scope>NUCLEOTIDE SEQUENCE</scope>
    <source>
        <strain evidence="5">CCM 8606</strain>
    </source>
</reference>
<evidence type="ECO:0000313" key="5">
    <source>
        <dbReference type="EMBL" id="GGI15107.1"/>
    </source>
</evidence>
<dbReference type="GO" id="GO:0000976">
    <property type="term" value="F:transcription cis-regulatory region binding"/>
    <property type="evidence" value="ECO:0007669"/>
    <property type="project" value="TreeGrafter"/>
</dbReference>
<dbReference type="AlphaFoldDB" id="A0A8J3AQM6"/>
<dbReference type="CDD" id="cd06296">
    <property type="entry name" value="PBP1_CatR-like"/>
    <property type="match status" value="1"/>
</dbReference>
<keyword evidence="2" id="KW-0238">DNA-binding</keyword>
<organism evidence="5 6">
    <name type="scientific">Galliscardovia ingluviei</name>
    <dbReference type="NCBI Taxonomy" id="1769422"/>
    <lineage>
        <taxon>Bacteria</taxon>
        <taxon>Bacillati</taxon>
        <taxon>Actinomycetota</taxon>
        <taxon>Actinomycetes</taxon>
        <taxon>Bifidobacteriales</taxon>
        <taxon>Bifidobacteriaceae</taxon>
        <taxon>Galliscardovia</taxon>
    </lineage>
</organism>
<evidence type="ECO:0000313" key="6">
    <source>
        <dbReference type="Proteomes" id="UP000619536"/>
    </source>
</evidence>
<dbReference type="Gene3D" id="3.40.50.2300">
    <property type="match status" value="2"/>
</dbReference>
<evidence type="ECO:0000259" key="4">
    <source>
        <dbReference type="PROSITE" id="PS50932"/>
    </source>
</evidence>
<protein>
    <submittedName>
        <fullName evidence="5">Transcriptional regulator</fullName>
    </submittedName>
</protein>
<evidence type="ECO:0000256" key="3">
    <source>
        <dbReference type="ARBA" id="ARBA00023163"/>
    </source>
</evidence>
<dbReference type="EMBL" id="BMDH01000004">
    <property type="protein sequence ID" value="GGI15107.1"/>
    <property type="molecule type" value="Genomic_DNA"/>
</dbReference>
<accession>A0A8J3AQM6</accession>
<reference evidence="5" key="2">
    <citation type="submission" date="2020-09" db="EMBL/GenBank/DDBJ databases">
        <authorList>
            <person name="Sun Q."/>
            <person name="Sedlacek I."/>
        </authorList>
    </citation>
    <scope>NUCLEOTIDE SEQUENCE</scope>
    <source>
        <strain evidence="5">CCM 8606</strain>
    </source>
</reference>
<feature type="domain" description="HTH lacI-type" evidence="4">
    <location>
        <begin position="9"/>
        <end position="63"/>
    </location>
</feature>
<dbReference type="PANTHER" id="PTHR30146:SF153">
    <property type="entry name" value="LACTOSE OPERON REPRESSOR"/>
    <property type="match status" value="1"/>
</dbReference>
<dbReference type="SUPFAM" id="SSF47413">
    <property type="entry name" value="lambda repressor-like DNA-binding domains"/>
    <property type="match status" value="1"/>
</dbReference>
<evidence type="ECO:0000256" key="1">
    <source>
        <dbReference type="ARBA" id="ARBA00023015"/>
    </source>
</evidence>
<gene>
    <name evidence="5" type="ORF">GCM10007377_14260</name>
</gene>
<comment type="caution">
    <text evidence="5">The sequence shown here is derived from an EMBL/GenBank/DDBJ whole genome shotgun (WGS) entry which is preliminary data.</text>
</comment>
<keyword evidence="1" id="KW-0805">Transcription regulation</keyword>
<dbReference type="InterPro" id="IPR010982">
    <property type="entry name" value="Lambda_DNA-bd_dom_sf"/>
</dbReference>
<dbReference type="GO" id="GO:0003700">
    <property type="term" value="F:DNA-binding transcription factor activity"/>
    <property type="evidence" value="ECO:0007669"/>
    <property type="project" value="TreeGrafter"/>
</dbReference>
<dbReference type="PANTHER" id="PTHR30146">
    <property type="entry name" value="LACI-RELATED TRANSCRIPTIONAL REPRESSOR"/>
    <property type="match status" value="1"/>
</dbReference>
<dbReference type="RefSeq" id="WP_188355587.1">
    <property type="nucleotide sequence ID" value="NZ_BMDH01000004.1"/>
</dbReference>
<sequence length="341" mass="37984">MTAQTERPIQLQDIAKQTGYSIATVSKVLNGKSDVSDKTRSLIEHALQRNGYAKRMPTTKNRKLIEVVFQNFENIWSLEILRGIIAEAREHGLSVVTTESGDRTHPDATWINGVIQRQPLGVVLIFSDLTQTERDKLQSCHIDYATFDPAGDPSPNNLSVQADNWTGGLIATRHLLDLGHTNIGIITGPMTMMCAKARLDGYKAALEERHIEFRSSNVREGDFRTEGGYQQALNLLHNEQTRPTAIFASSDLMAMGVYEAARTLRLRIPEDLSVIGFDDVQTSAFMGPSLTTVRQPLQEMASAAVRLIVDKTSGKTIQNHMVFPTNIVQRNSTMRYDRTGK</sequence>